<dbReference type="HOGENOM" id="CLU_1624863_0_0_9"/>
<evidence type="ECO:0000313" key="2">
    <source>
        <dbReference type="EMBL" id="EHI59320.1"/>
    </source>
</evidence>
<feature type="signal peptide" evidence="1">
    <location>
        <begin position="1"/>
        <end position="18"/>
    </location>
</feature>
<dbReference type="PATRIC" id="fig|742737.3.peg.2698"/>
<organism evidence="2 3">
    <name type="scientific">Hungatella hathewayi WAL-18680</name>
    <dbReference type="NCBI Taxonomy" id="742737"/>
    <lineage>
        <taxon>Bacteria</taxon>
        <taxon>Bacillati</taxon>
        <taxon>Bacillota</taxon>
        <taxon>Clostridia</taxon>
        <taxon>Lachnospirales</taxon>
        <taxon>Lachnospiraceae</taxon>
        <taxon>Hungatella</taxon>
    </lineage>
</organism>
<dbReference type="PROSITE" id="PS51257">
    <property type="entry name" value="PROKAR_LIPOPROTEIN"/>
    <property type="match status" value="1"/>
</dbReference>
<sequence>MIRRIGFVWLAVICLGLAGCSSGTVRESSAGLTAGESENAEPEAGEKLTGRYCAFVEKIDGDAIYVDLAEYITDEDTERVKELGLTEGDMPDGYYIRNPEEDITVLQLKEDTNYSFIDWDRDFLPESVLDSRYETTVKAEFQKYLDTYPNSKPGMPLFFEVKDGVVQEIYEEPMA</sequence>
<keyword evidence="1" id="KW-0732">Signal</keyword>
<feature type="chain" id="PRO_5038681809" evidence="1">
    <location>
        <begin position="19"/>
        <end position="175"/>
    </location>
</feature>
<comment type="caution">
    <text evidence="2">The sequence shown here is derived from an EMBL/GenBank/DDBJ whole genome shotgun (WGS) entry which is preliminary data.</text>
</comment>
<dbReference type="Proteomes" id="UP000005384">
    <property type="component" value="Unassembled WGS sequence"/>
</dbReference>
<evidence type="ECO:0000313" key="3">
    <source>
        <dbReference type="Proteomes" id="UP000005384"/>
    </source>
</evidence>
<proteinExistence type="predicted"/>
<dbReference type="EMBL" id="ADLN01000061">
    <property type="protein sequence ID" value="EHI59320.1"/>
    <property type="molecule type" value="Genomic_DNA"/>
</dbReference>
<accession>G5IGR0</accession>
<dbReference type="RefSeq" id="WP_006780667.1">
    <property type="nucleotide sequence ID" value="NZ_CP040506.1"/>
</dbReference>
<name>G5IGR0_9FIRM</name>
<keyword evidence="3" id="KW-1185">Reference proteome</keyword>
<evidence type="ECO:0000256" key="1">
    <source>
        <dbReference type="SAM" id="SignalP"/>
    </source>
</evidence>
<reference evidence="2 3" key="1">
    <citation type="submission" date="2011-08" db="EMBL/GenBank/DDBJ databases">
        <title>The Genome Sequence of Clostridium hathewayi WAL-18680.</title>
        <authorList>
            <consortium name="The Broad Institute Genome Sequencing Platform"/>
            <person name="Earl A."/>
            <person name="Ward D."/>
            <person name="Feldgarden M."/>
            <person name="Gevers D."/>
            <person name="Finegold S.M."/>
            <person name="Summanen P.H."/>
            <person name="Molitoris D.R."/>
            <person name="Song M."/>
            <person name="Daigneault M."/>
            <person name="Allen-Vercoe E."/>
            <person name="Young S.K."/>
            <person name="Zeng Q."/>
            <person name="Gargeya S."/>
            <person name="Fitzgerald M."/>
            <person name="Haas B."/>
            <person name="Abouelleil A."/>
            <person name="Alvarado L."/>
            <person name="Arachchi H.M."/>
            <person name="Berlin A."/>
            <person name="Brown A."/>
            <person name="Chapman S.B."/>
            <person name="Chen Z."/>
            <person name="Dunbar C."/>
            <person name="Freedman E."/>
            <person name="Gearin G."/>
            <person name="Gellesch M."/>
            <person name="Goldberg J."/>
            <person name="Griggs A."/>
            <person name="Gujja S."/>
            <person name="Heiman D."/>
            <person name="Howarth C."/>
            <person name="Larson L."/>
            <person name="Lui A."/>
            <person name="MacDonald P.J.P."/>
            <person name="Montmayeur A."/>
            <person name="Murphy C."/>
            <person name="Neiman D."/>
            <person name="Pearson M."/>
            <person name="Priest M."/>
            <person name="Roberts A."/>
            <person name="Saif S."/>
            <person name="Shea T."/>
            <person name="Shenoy N."/>
            <person name="Sisk P."/>
            <person name="Stolte C."/>
            <person name="Sykes S."/>
            <person name="Wortman J."/>
            <person name="Nusbaum C."/>
            <person name="Birren B."/>
        </authorList>
    </citation>
    <scope>NUCLEOTIDE SEQUENCE [LARGE SCALE GENOMIC DNA]</scope>
    <source>
        <strain evidence="2 3">WAL-18680</strain>
    </source>
</reference>
<gene>
    <name evidence="2" type="ORF">HMPREF9473_02688</name>
</gene>
<protein>
    <submittedName>
        <fullName evidence="2">Uncharacterized protein</fullName>
    </submittedName>
</protein>
<dbReference type="AlphaFoldDB" id="G5IGR0"/>
<dbReference type="OrthoDB" id="2615824at2"/>